<dbReference type="GO" id="GO:0005829">
    <property type="term" value="C:cytosol"/>
    <property type="evidence" value="ECO:0007669"/>
    <property type="project" value="TreeGrafter"/>
</dbReference>
<name>A0A941F6L0_9BACT</name>
<feature type="domain" description="Cyclic nucleotide-binding" evidence="4">
    <location>
        <begin position="9"/>
        <end position="57"/>
    </location>
</feature>
<sequence length="221" mass="24770">MELLTKCPLFKGIDYEVISQLLNQIPYQVKKYEKDHMIAQSGEECRSLMIVLKGSVKGEMIDYSGKAIKIEDIEPPRPLAIAFLFGKNNTCPVNIVANKSVEILHIPKKSVVSMMQLNSAVLNNFMNIISSKTQFLSDKIRFLSFQTIRGKIAHYLLQQAGPVDGEILLSKSQEELANMFGVTRPSLGRALRELHNEGVIEAKGKSIKIANREALINQLKK</sequence>
<dbReference type="AlphaFoldDB" id="A0A941F6L0"/>
<keyword evidence="3" id="KW-0804">Transcription</keyword>
<dbReference type="EMBL" id="JAGTAR010000016">
    <property type="protein sequence ID" value="MBR8536195.1"/>
    <property type="molecule type" value="Genomic_DNA"/>
</dbReference>
<dbReference type="PROSITE" id="PS50042">
    <property type="entry name" value="CNMP_BINDING_3"/>
    <property type="match status" value="1"/>
</dbReference>
<dbReference type="InterPro" id="IPR036390">
    <property type="entry name" value="WH_DNA-bd_sf"/>
</dbReference>
<reference evidence="6" key="1">
    <citation type="journal article" date="2018" name="Int. J. Syst. Evol. Microbiol.">
        <title>Carboxylicivirga sediminis sp. nov., isolated from coastal sediment.</title>
        <authorList>
            <person name="Wang F.Q."/>
            <person name="Ren L.H."/>
            <person name="Zou R.J."/>
            <person name="Sun Y.Z."/>
            <person name="Liu X.J."/>
            <person name="Jiang F."/>
            <person name="Liu L.J."/>
        </authorList>
    </citation>
    <scope>NUCLEOTIDE SEQUENCE</scope>
    <source>
        <strain evidence="6">JR1</strain>
    </source>
</reference>
<reference evidence="6" key="2">
    <citation type="submission" date="2021-04" db="EMBL/GenBank/DDBJ databases">
        <authorList>
            <person name="Zhang T."/>
            <person name="Zhang Y."/>
            <person name="Lu D."/>
            <person name="Zuo D."/>
            <person name="Du Z."/>
        </authorList>
    </citation>
    <scope>NUCLEOTIDE SEQUENCE</scope>
    <source>
        <strain evidence="6">JR1</strain>
    </source>
</reference>
<evidence type="ECO:0000259" key="4">
    <source>
        <dbReference type="PROSITE" id="PS50042"/>
    </source>
</evidence>
<dbReference type="SUPFAM" id="SSF51206">
    <property type="entry name" value="cAMP-binding domain-like"/>
    <property type="match status" value="1"/>
</dbReference>
<dbReference type="InterPro" id="IPR014710">
    <property type="entry name" value="RmlC-like_jellyroll"/>
</dbReference>
<dbReference type="Gene3D" id="2.60.120.10">
    <property type="entry name" value="Jelly Rolls"/>
    <property type="match status" value="1"/>
</dbReference>
<dbReference type="CDD" id="cd00038">
    <property type="entry name" value="CAP_ED"/>
    <property type="match status" value="1"/>
</dbReference>
<proteinExistence type="predicted"/>
<dbReference type="InterPro" id="IPR018490">
    <property type="entry name" value="cNMP-bd_dom_sf"/>
</dbReference>
<organism evidence="6 7">
    <name type="scientific">Carboxylicivirga sediminis</name>
    <dbReference type="NCBI Taxonomy" id="2006564"/>
    <lineage>
        <taxon>Bacteria</taxon>
        <taxon>Pseudomonadati</taxon>
        <taxon>Bacteroidota</taxon>
        <taxon>Bacteroidia</taxon>
        <taxon>Marinilabiliales</taxon>
        <taxon>Marinilabiliaceae</taxon>
        <taxon>Carboxylicivirga</taxon>
    </lineage>
</organism>
<dbReference type="PROSITE" id="PS51063">
    <property type="entry name" value="HTH_CRP_2"/>
    <property type="match status" value="1"/>
</dbReference>
<evidence type="ECO:0000259" key="5">
    <source>
        <dbReference type="PROSITE" id="PS51063"/>
    </source>
</evidence>
<dbReference type="Proteomes" id="UP000679220">
    <property type="component" value="Unassembled WGS sequence"/>
</dbReference>
<evidence type="ECO:0000313" key="6">
    <source>
        <dbReference type="EMBL" id="MBR8536195.1"/>
    </source>
</evidence>
<comment type="caution">
    <text evidence="6">The sequence shown here is derived from an EMBL/GenBank/DDBJ whole genome shotgun (WGS) entry which is preliminary data.</text>
</comment>
<feature type="domain" description="HTH crp-type" evidence="5">
    <location>
        <begin position="146"/>
        <end position="213"/>
    </location>
</feature>
<evidence type="ECO:0000256" key="2">
    <source>
        <dbReference type="ARBA" id="ARBA00023125"/>
    </source>
</evidence>
<dbReference type="GO" id="GO:0003677">
    <property type="term" value="F:DNA binding"/>
    <property type="evidence" value="ECO:0007669"/>
    <property type="project" value="UniProtKB-KW"/>
</dbReference>
<keyword evidence="2" id="KW-0238">DNA-binding</keyword>
<gene>
    <name evidence="6" type="ORF">KDU71_11555</name>
</gene>
<accession>A0A941F6L0</accession>
<evidence type="ECO:0000256" key="1">
    <source>
        <dbReference type="ARBA" id="ARBA00023015"/>
    </source>
</evidence>
<dbReference type="RefSeq" id="WP_212191057.1">
    <property type="nucleotide sequence ID" value="NZ_JAGTAR010000016.1"/>
</dbReference>
<dbReference type="GO" id="GO:0003700">
    <property type="term" value="F:DNA-binding transcription factor activity"/>
    <property type="evidence" value="ECO:0007669"/>
    <property type="project" value="TreeGrafter"/>
</dbReference>
<dbReference type="SUPFAM" id="SSF46785">
    <property type="entry name" value="Winged helix' DNA-binding domain"/>
    <property type="match status" value="1"/>
</dbReference>
<protein>
    <submittedName>
        <fullName evidence="6">Crp/Fnr family transcriptional regulator</fullName>
    </submittedName>
</protein>
<dbReference type="PANTHER" id="PTHR24567">
    <property type="entry name" value="CRP FAMILY TRANSCRIPTIONAL REGULATORY PROTEIN"/>
    <property type="match status" value="1"/>
</dbReference>
<evidence type="ECO:0000256" key="3">
    <source>
        <dbReference type="ARBA" id="ARBA00023163"/>
    </source>
</evidence>
<keyword evidence="1" id="KW-0805">Transcription regulation</keyword>
<dbReference type="SMART" id="SM00419">
    <property type="entry name" value="HTH_CRP"/>
    <property type="match status" value="1"/>
</dbReference>
<dbReference type="Pfam" id="PF00027">
    <property type="entry name" value="cNMP_binding"/>
    <property type="match status" value="1"/>
</dbReference>
<dbReference type="Pfam" id="PF13545">
    <property type="entry name" value="HTH_Crp_2"/>
    <property type="match status" value="1"/>
</dbReference>
<evidence type="ECO:0000313" key="7">
    <source>
        <dbReference type="Proteomes" id="UP000679220"/>
    </source>
</evidence>
<dbReference type="InterPro" id="IPR050397">
    <property type="entry name" value="Env_Response_Regulators"/>
</dbReference>
<dbReference type="InterPro" id="IPR000595">
    <property type="entry name" value="cNMP-bd_dom"/>
</dbReference>
<keyword evidence="7" id="KW-1185">Reference proteome</keyword>
<dbReference type="InterPro" id="IPR012318">
    <property type="entry name" value="HTH_CRP"/>
</dbReference>
<dbReference type="PANTHER" id="PTHR24567:SF58">
    <property type="entry name" value="CYCLIC AMP-BINDING REGULATORY PROTEIN"/>
    <property type="match status" value="1"/>
</dbReference>